<evidence type="ECO:0000313" key="1">
    <source>
        <dbReference type="EMBL" id="TWJ12900.1"/>
    </source>
</evidence>
<dbReference type="Proteomes" id="UP000321617">
    <property type="component" value="Unassembled WGS sequence"/>
</dbReference>
<evidence type="ECO:0000313" key="2">
    <source>
        <dbReference type="Proteomes" id="UP000321617"/>
    </source>
</evidence>
<sequence length="76" mass="8521">MKVSVSLPESDITFVDDYARRMNVPSRSAVLHKALELLRMDELEEEYSQAWDEWEGSDDAALWDQTSSDGLADAAG</sequence>
<dbReference type="RefSeq" id="WP_147140367.1">
    <property type="nucleotide sequence ID" value="NZ_BAABIJ010000002.1"/>
</dbReference>
<reference evidence="1 2" key="1">
    <citation type="journal article" date="2013" name="Stand. Genomic Sci.">
        <title>Genomic Encyclopedia of Type Strains, Phase I: The one thousand microbial genomes (KMG-I) project.</title>
        <authorList>
            <person name="Kyrpides N.C."/>
            <person name="Woyke T."/>
            <person name="Eisen J.A."/>
            <person name="Garrity G."/>
            <person name="Lilburn T.G."/>
            <person name="Beck B.J."/>
            <person name="Whitman W.B."/>
            <person name="Hugenholtz P."/>
            <person name="Klenk H.P."/>
        </authorList>
    </citation>
    <scope>NUCLEOTIDE SEQUENCE [LARGE SCALE GENOMIC DNA]</scope>
    <source>
        <strain evidence="1 2">DSM 45044</strain>
    </source>
</reference>
<gene>
    <name evidence="1" type="ORF">LX16_3667</name>
</gene>
<comment type="caution">
    <text evidence="1">The sequence shown here is derived from an EMBL/GenBank/DDBJ whole genome shotgun (WGS) entry which is preliminary data.</text>
</comment>
<evidence type="ECO:0008006" key="3">
    <source>
        <dbReference type="Google" id="ProtNLM"/>
    </source>
</evidence>
<protein>
    <recommendedName>
        <fullName evidence="3">Ribbon-helix-helix CopG family protein</fullName>
    </recommendedName>
</protein>
<dbReference type="OrthoDB" id="3692970at2"/>
<name>A0A562V4V0_9ACTN</name>
<accession>A0A562V4V0</accession>
<dbReference type="AlphaFoldDB" id="A0A562V4V0"/>
<keyword evidence="2" id="KW-1185">Reference proteome</keyword>
<proteinExistence type="predicted"/>
<dbReference type="EMBL" id="VLLL01000006">
    <property type="protein sequence ID" value="TWJ12900.1"/>
    <property type="molecule type" value="Genomic_DNA"/>
</dbReference>
<organism evidence="1 2">
    <name type="scientific">Stackebrandtia albiflava</name>
    <dbReference type="NCBI Taxonomy" id="406432"/>
    <lineage>
        <taxon>Bacteria</taxon>
        <taxon>Bacillati</taxon>
        <taxon>Actinomycetota</taxon>
        <taxon>Actinomycetes</taxon>
        <taxon>Glycomycetales</taxon>
        <taxon>Glycomycetaceae</taxon>
        <taxon>Stackebrandtia</taxon>
    </lineage>
</organism>